<dbReference type="Pfam" id="PF00590">
    <property type="entry name" value="TP_methylase"/>
    <property type="match status" value="1"/>
</dbReference>
<comment type="pathway">
    <text evidence="1">Cofactor biosynthesis; adenosylcobalamin biosynthesis.</text>
</comment>
<dbReference type="InterPro" id="IPR006363">
    <property type="entry name" value="Cbl_synth_CobJ/CibH_dom"/>
</dbReference>
<dbReference type="Gene3D" id="3.30.950.10">
    <property type="entry name" value="Methyltransferase, Cobalt-precorrin-4 Transmethylase, Domain 2"/>
    <property type="match status" value="1"/>
</dbReference>
<evidence type="ECO:0000256" key="5">
    <source>
        <dbReference type="ARBA" id="ARBA00022691"/>
    </source>
</evidence>
<dbReference type="Proteomes" id="UP000191931">
    <property type="component" value="Unassembled WGS sequence"/>
</dbReference>
<dbReference type="InterPro" id="IPR051810">
    <property type="entry name" value="Precorrin_MeTrfase"/>
</dbReference>
<keyword evidence="8" id="KW-1185">Reference proteome</keyword>
<dbReference type="EC" id="2.1.1.131" evidence="7"/>
<protein>
    <submittedName>
        <fullName evidence="7">CobJ</fullName>
        <ecNumber evidence="7">2.1.1.131</ecNumber>
    </submittedName>
</protein>
<gene>
    <name evidence="7" type="primary">cobJ</name>
    <name evidence="7" type="ORF">MTBBW1_2170023</name>
</gene>
<dbReference type="STRING" id="1246637.MTBBW1_2170023"/>
<dbReference type="InterPro" id="IPR035996">
    <property type="entry name" value="4pyrrol_Methylase_sf"/>
</dbReference>
<dbReference type="PANTHER" id="PTHR47036">
    <property type="entry name" value="COBALT-FACTOR III C(17)-METHYLTRANSFERASE-RELATED"/>
    <property type="match status" value="1"/>
</dbReference>
<feature type="domain" description="Tetrapyrrole methylase" evidence="6">
    <location>
        <begin position="142"/>
        <end position="251"/>
    </location>
</feature>
<evidence type="ECO:0000313" key="8">
    <source>
        <dbReference type="Proteomes" id="UP000191931"/>
    </source>
</evidence>
<keyword evidence="2" id="KW-0169">Cobalamin biosynthesis</keyword>
<dbReference type="PANTHER" id="PTHR47036:SF1">
    <property type="entry name" value="COBALT-FACTOR III C(17)-METHYLTRANSFERASE-RELATED"/>
    <property type="match status" value="1"/>
</dbReference>
<dbReference type="AlphaFoldDB" id="A0A1W1HCX6"/>
<keyword evidence="5" id="KW-0949">S-adenosyl-L-methionine</keyword>
<proteinExistence type="predicted"/>
<dbReference type="InterPro" id="IPR000878">
    <property type="entry name" value="4pyrrol_Mease"/>
</dbReference>
<dbReference type="GO" id="GO:0030789">
    <property type="term" value="F:precorrin-3B C17-methyltransferase activity"/>
    <property type="evidence" value="ECO:0007669"/>
    <property type="project" value="UniProtKB-EC"/>
</dbReference>
<evidence type="ECO:0000256" key="3">
    <source>
        <dbReference type="ARBA" id="ARBA00022603"/>
    </source>
</evidence>
<evidence type="ECO:0000256" key="2">
    <source>
        <dbReference type="ARBA" id="ARBA00022573"/>
    </source>
</evidence>
<dbReference type="Gene3D" id="3.40.1010.10">
    <property type="entry name" value="Cobalt-precorrin-4 Transmethylase, Domain 1"/>
    <property type="match status" value="1"/>
</dbReference>
<reference evidence="7 8" key="1">
    <citation type="submission" date="2017-03" db="EMBL/GenBank/DDBJ databases">
        <authorList>
            <person name="Afonso C.L."/>
            <person name="Miller P.J."/>
            <person name="Scott M.A."/>
            <person name="Spackman E."/>
            <person name="Goraichik I."/>
            <person name="Dimitrov K.M."/>
            <person name="Suarez D.L."/>
            <person name="Swayne D.E."/>
        </authorList>
    </citation>
    <scope>NUCLEOTIDE SEQUENCE [LARGE SCALE GENOMIC DNA]</scope>
    <source>
        <strain evidence="7">PRJEB14757</strain>
    </source>
</reference>
<dbReference type="CDD" id="cd11646">
    <property type="entry name" value="Precorrin_3B_C17_MT"/>
    <property type="match status" value="1"/>
</dbReference>
<evidence type="ECO:0000313" key="7">
    <source>
        <dbReference type="EMBL" id="SLM30252.1"/>
    </source>
</evidence>
<dbReference type="GO" id="GO:0009236">
    <property type="term" value="P:cobalamin biosynthetic process"/>
    <property type="evidence" value="ECO:0007669"/>
    <property type="project" value="UniProtKB-UniPathway"/>
</dbReference>
<name>A0A1W1HCX6_9BACT</name>
<organism evidence="7 8">
    <name type="scientific">Desulfamplus magnetovallimortis</name>
    <dbReference type="NCBI Taxonomy" id="1246637"/>
    <lineage>
        <taxon>Bacteria</taxon>
        <taxon>Pseudomonadati</taxon>
        <taxon>Thermodesulfobacteriota</taxon>
        <taxon>Desulfobacteria</taxon>
        <taxon>Desulfobacterales</taxon>
        <taxon>Desulfobacteraceae</taxon>
        <taxon>Desulfamplus</taxon>
    </lineage>
</organism>
<sequence>MKISDSVAGYTTYIDLIKEIIEDKKIISTGMMKEVDRVESAIDEALNGNVCSLVSGGDAGIYAMAGLVFELCEKRGVNLVRHSSASAAIKDKIPAAIIDKVPAPIIDTVEPVANLNSDSESVNNADFEGGETPLQKGDHLADSIEIEVVPGIPALAAGASLIGAPLTHDFAVISLSDLLTPWEKIEKRIESAAASDFVIAIYNPRSKKRDWQLAKARELILKHRAPETPVGIVTSAMRENQKVIITTLKEMDCTEVGMQTILLVGNDSSVQFLDFIYTPRGYSKKYNL</sequence>
<keyword evidence="4 7" id="KW-0808">Transferase</keyword>
<dbReference type="SUPFAM" id="SSF53790">
    <property type="entry name" value="Tetrapyrrole methylase"/>
    <property type="match status" value="2"/>
</dbReference>
<accession>A0A1W1HCX6</accession>
<evidence type="ECO:0000256" key="1">
    <source>
        <dbReference type="ARBA" id="ARBA00004953"/>
    </source>
</evidence>
<dbReference type="InterPro" id="IPR014776">
    <property type="entry name" value="4pyrrole_Mease_sub2"/>
</dbReference>
<evidence type="ECO:0000256" key="4">
    <source>
        <dbReference type="ARBA" id="ARBA00022679"/>
    </source>
</evidence>
<evidence type="ECO:0000259" key="6">
    <source>
        <dbReference type="Pfam" id="PF00590"/>
    </source>
</evidence>
<keyword evidence="3 7" id="KW-0489">Methyltransferase</keyword>
<dbReference type="UniPathway" id="UPA00148"/>
<dbReference type="EMBL" id="FWEV01000132">
    <property type="protein sequence ID" value="SLM30252.1"/>
    <property type="molecule type" value="Genomic_DNA"/>
</dbReference>
<dbReference type="GO" id="GO:0032259">
    <property type="term" value="P:methylation"/>
    <property type="evidence" value="ECO:0007669"/>
    <property type="project" value="UniProtKB-KW"/>
</dbReference>
<dbReference type="InterPro" id="IPR014777">
    <property type="entry name" value="4pyrrole_Mease_sub1"/>
</dbReference>